<evidence type="ECO:0000313" key="2">
    <source>
        <dbReference type="Proteomes" id="UP001054837"/>
    </source>
</evidence>
<dbReference type="EMBL" id="BPLQ01015260">
    <property type="protein sequence ID" value="GIY86969.1"/>
    <property type="molecule type" value="Genomic_DNA"/>
</dbReference>
<proteinExistence type="predicted"/>
<comment type="caution">
    <text evidence="1">The sequence shown here is derived from an EMBL/GenBank/DDBJ whole genome shotgun (WGS) entry which is preliminary data.</text>
</comment>
<reference evidence="1 2" key="1">
    <citation type="submission" date="2021-06" db="EMBL/GenBank/DDBJ databases">
        <title>Caerostris darwini draft genome.</title>
        <authorList>
            <person name="Kono N."/>
            <person name="Arakawa K."/>
        </authorList>
    </citation>
    <scope>NUCLEOTIDE SEQUENCE [LARGE SCALE GENOMIC DNA]</scope>
</reference>
<gene>
    <name evidence="1" type="ORF">CDAR_290061</name>
</gene>
<dbReference type="AlphaFoldDB" id="A0AAV4WYY5"/>
<evidence type="ECO:0000313" key="1">
    <source>
        <dbReference type="EMBL" id="GIY86969.1"/>
    </source>
</evidence>
<dbReference type="Proteomes" id="UP001054837">
    <property type="component" value="Unassembled WGS sequence"/>
</dbReference>
<name>A0AAV4WYY5_9ARAC</name>
<accession>A0AAV4WYY5</accession>
<sequence length="80" mass="9161">MWSCSVLYKNYRIQTLSRNDKSFQPLLIFLTSSSAAANWICYHNEEDGPQTHLSSHKTLTELTLSPFAKRHSLRPPPPTT</sequence>
<protein>
    <submittedName>
        <fullName evidence="1">Uncharacterized protein</fullName>
    </submittedName>
</protein>
<organism evidence="1 2">
    <name type="scientific">Caerostris darwini</name>
    <dbReference type="NCBI Taxonomy" id="1538125"/>
    <lineage>
        <taxon>Eukaryota</taxon>
        <taxon>Metazoa</taxon>
        <taxon>Ecdysozoa</taxon>
        <taxon>Arthropoda</taxon>
        <taxon>Chelicerata</taxon>
        <taxon>Arachnida</taxon>
        <taxon>Araneae</taxon>
        <taxon>Araneomorphae</taxon>
        <taxon>Entelegynae</taxon>
        <taxon>Araneoidea</taxon>
        <taxon>Araneidae</taxon>
        <taxon>Caerostris</taxon>
    </lineage>
</organism>
<keyword evidence="2" id="KW-1185">Reference proteome</keyword>